<dbReference type="Pfam" id="PF01807">
    <property type="entry name" value="Zn_ribbon_DnaG"/>
    <property type="match status" value="1"/>
</dbReference>
<keyword evidence="5" id="KW-0235">DNA replication</keyword>
<evidence type="ECO:0000256" key="10">
    <source>
        <dbReference type="SAM" id="MobiDB-lite"/>
    </source>
</evidence>
<evidence type="ECO:0000259" key="12">
    <source>
        <dbReference type="PROSITE" id="PS50880"/>
    </source>
</evidence>
<dbReference type="SUPFAM" id="SSF57783">
    <property type="entry name" value="Zinc beta-ribbon"/>
    <property type="match status" value="1"/>
</dbReference>
<dbReference type="GO" id="GO:1990077">
    <property type="term" value="C:primosome complex"/>
    <property type="evidence" value="ECO:0007669"/>
    <property type="project" value="UniProtKB-KW"/>
</dbReference>
<dbReference type="InterPro" id="IPR002694">
    <property type="entry name" value="Znf_CHC2"/>
</dbReference>
<keyword evidence="2" id="KW-0639">Primosome</keyword>
<gene>
    <name evidence="13" type="ORF">G0Q06_13015</name>
</gene>
<dbReference type="GO" id="GO:0005737">
    <property type="term" value="C:cytoplasm"/>
    <property type="evidence" value="ECO:0007669"/>
    <property type="project" value="TreeGrafter"/>
</dbReference>
<protein>
    <submittedName>
        <fullName evidence="13">Toprim domain-containing protein</fullName>
    </submittedName>
</protein>
<dbReference type="CDD" id="cd01029">
    <property type="entry name" value="TOPRIM_primases"/>
    <property type="match status" value="1"/>
</dbReference>
<reference evidence="13 14" key="1">
    <citation type="submission" date="2020-02" db="EMBL/GenBank/DDBJ databases">
        <title>Albibacoteraceae fam. nov., the first described family within the subdivision 4 Verrucomicrobia.</title>
        <authorList>
            <person name="Xi F."/>
        </authorList>
    </citation>
    <scope>NUCLEOTIDE SEQUENCE [LARGE SCALE GENOMIC DNA]</scope>
    <source>
        <strain evidence="13 14">CK1056</strain>
    </source>
</reference>
<evidence type="ECO:0000256" key="4">
    <source>
        <dbReference type="ARBA" id="ARBA00022695"/>
    </source>
</evidence>
<dbReference type="EMBL" id="JAAGNX010000003">
    <property type="protein sequence ID" value="NDV63379.1"/>
    <property type="molecule type" value="Genomic_DNA"/>
</dbReference>
<feature type="domain" description="Toprim" evidence="12">
    <location>
        <begin position="260"/>
        <end position="343"/>
    </location>
</feature>
<dbReference type="Gene3D" id="3.90.580.10">
    <property type="entry name" value="Zinc finger, CHC2-type domain"/>
    <property type="match status" value="1"/>
</dbReference>
<dbReference type="GO" id="GO:0000428">
    <property type="term" value="C:DNA-directed RNA polymerase complex"/>
    <property type="evidence" value="ECO:0007669"/>
    <property type="project" value="UniProtKB-KW"/>
</dbReference>
<comment type="caution">
    <text evidence="13">The sequence shown here is derived from an EMBL/GenBank/DDBJ whole genome shotgun (WGS) entry which is preliminary data.</text>
</comment>
<evidence type="ECO:0000256" key="5">
    <source>
        <dbReference type="ARBA" id="ARBA00022705"/>
    </source>
</evidence>
<dbReference type="GO" id="GO:0003899">
    <property type="term" value="F:DNA-directed RNA polymerase activity"/>
    <property type="evidence" value="ECO:0007669"/>
    <property type="project" value="InterPro"/>
</dbReference>
<evidence type="ECO:0000313" key="14">
    <source>
        <dbReference type="Proteomes" id="UP000478417"/>
    </source>
</evidence>
<dbReference type="InterPro" id="IPR050219">
    <property type="entry name" value="DnaG_primase"/>
</dbReference>
<dbReference type="Proteomes" id="UP000478417">
    <property type="component" value="Unassembled WGS sequence"/>
</dbReference>
<dbReference type="GO" id="GO:0008270">
    <property type="term" value="F:zinc ion binding"/>
    <property type="evidence" value="ECO:0007669"/>
    <property type="project" value="UniProtKB-KW"/>
</dbReference>
<dbReference type="PROSITE" id="PS50880">
    <property type="entry name" value="TOPRIM"/>
    <property type="match status" value="1"/>
</dbReference>
<proteinExistence type="predicted"/>
<dbReference type="InterPro" id="IPR000253">
    <property type="entry name" value="FHA_dom"/>
</dbReference>
<accession>A0A6B2M5C5</accession>
<evidence type="ECO:0000256" key="1">
    <source>
        <dbReference type="ARBA" id="ARBA00022478"/>
    </source>
</evidence>
<organism evidence="13 14">
    <name type="scientific">Oceanipulchritudo coccoides</name>
    <dbReference type="NCBI Taxonomy" id="2706888"/>
    <lineage>
        <taxon>Bacteria</taxon>
        <taxon>Pseudomonadati</taxon>
        <taxon>Verrucomicrobiota</taxon>
        <taxon>Opitutia</taxon>
        <taxon>Puniceicoccales</taxon>
        <taxon>Oceanipulchritudinaceae</taxon>
        <taxon>Oceanipulchritudo</taxon>
    </lineage>
</organism>
<dbReference type="InterPro" id="IPR006171">
    <property type="entry name" value="TOPRIM_dom"/>
</dbReference>
<feature type="domain" description="FHA" evidence="11">
    <location>
        <begin position="66"/>
        <end position="115"/>
    </location>
</feature>
<dbReference type="SMART" id="SM00400">
    <property type="entry name" value="ZnF_CHCC"/>
    <property type="match status" value="1"/>
</dbReference>
<dbReference type="Pfam" id="PF08275">
    <property type="entry name" value="DNAG_N"/>
    <property type="match status" value="1"/>
</dbReference>
<dbReference type="Gene3D" id="3.40.1360.10">
    <property type="match status" value="1"/>
</dbReference>
<keyword evidence="14" id="KW-1185">Reference proteome</keyword>
<dbReference type="Pfam" id="PF13155">
    <property type="entry name" value="Toprim_2"/>
    <property type="match status" value="1"/>
</dbReference>
<dbReference type="InterPro" id="IPR034154">
    <property type="entry name" value="TOPRIM_DnaG/twinkle"/>
</dbReference>
<sequence length="980" mass="110023">MARISEVELKRLDEEVDLVALIRSKGIGLEVCAEKAYVGYSPFTKDKLPAFTVNAQTNQWHCRGSGRNGGAIDFLMKHDGVSRRHAVLLLKEQNPQLFGLRAGSGKGGPLSKATVPKLESPLDAEADDQTLLEQVLTYYQERLHQNPSAMDYLNSRGIGCEAAIAEVGIGFADRTLGLRIPHKNRREGARIRQRLQALGIFRESGHEHFNGCLVFPICREDGRVVQIYGRKVGPQKNKVYHLYLPGPPRGIWNPECLLSPEVILTESVIDALTFRVNGMGNVTCIHGTDGFTDELLNAFREKRTQRVYIAYDRDQEGERAAERDSERLQSIGIECFRVIFPPGQDANEFALKHEPASHSLPLLLNSARWMGRGVTAPQSAKEAGIPCINNEEEKPSEIQGESCLGANMLQESGKDLLLHVGDRQYRVRGLARNTSFEILKVNLRIWYNERYFLDILDLYRAKERERFIKAAAAETQLSPDLLKRDIGRVLLALEGYQERKIQEAMSPSKGPRVAISDPDKKAALELLKSPDLLGRILEDFQQCGIVGETTNKLTGYLAAVSRKLDRPLAVIVQSNSAAGKTALMEAVLAMMPEEERVHYSTMTGQSLYYLGEKDLRHKILAIAEEEGAQKAGYALKLLQSEGKLTIASTGKDDKGRMKTEEYSVEGPIMIFLTTTAIDLDEELLNRCLVLTVDESREQTQAIHRLQRDAETLEGLGRRLEREDILKVHRNAQRLLRPLHVVNPYAPRLTFLSDRTRTRRDHLKYLTLIRSIALLHQYQRQIHQRDRARYIEVELSDIEAANHIAHEILGRSLDDLPPQTRRLLTLLTAKVEEHCKEKNLGRDQCLFTRRQVRQWSGWSEYQVRTHLNKLESLEYLLPHHGGRGQSFVYELLFNGDAESARPQLCGLIEIEGLIDTTLTSSTENPPSGMERTASSHQRAPNGHVSGALSDPMEASIQADSRLKSSTGVENAQAGVHAQLAS</sequence>
<dbReference type="Gene3D" id="3.90.980.10">
    <property type="entry name" value="DNA primase, catalytic core, N-terminal domain"/>
    <property type="match status" value="1"/>
</dbReference>
<keyword evidence="3" id="KW-0808">Transferase</keyword>
<keyword evidence="6" id="KW-0479">Metal-binding</keyword>
<dbReference type="PROSITE" id="PS50006">
    <property type="entry name" value="FHA_DOMAIN"/>
    <property type="match status" value="1"/>
</dbReference>
<dbReference type="GO" id="GO:0006269">
    <property type="term" value="P:DNA replication, synthesis of primer"/>
    <property type="evidence" value="ECO:0007669"/>
    <property type="project" value="UniProtKB-KW"/>
</dbReference>
<dbReference type="GO" id="GO:0003677">
    <property type="term" value="F:DNA binding"/>
    <property type="evidence" value="ECO:0007669"/>
    <property type="project" value="InterPro"/>
</dbReference>
<name>A0A6B2M5C5_9BACT</name>
<dbReference type="InterPro" id="IPR036977">
    <property type="entry name" value="DNA_primase_Znf_CHC2"/>
</dbReference>
<dbReference type="InterPro" id="IPR037068">
    <property type="entry name" value="DNA_primase_core_N_sf"/>
</dbReference>
<feature type="region of interest" description="Disordered" evidence="10">
    <location>
        <begin position="917"/>
        <end position="980"/>
    </location>
</feature>
<keyword evidence="8" id="KW-0862">Zinc</keyword>
<evidence type="ECO:0000256" key="2">
    <source>
        <dbReference type="ARBA" id="ARBA00022515"/>
    </source>
</evidence>
<keyword evidence="1" id="KW-0240">DNA-directed RNA polymerase</keyword>
<evidence type="ECO:0000256" key="9">
    <source>
        <dbReference type="ARBA" id="ARBA00023163"/>
    </source>
</evidence>
<dbReference type="AlphaFoldDB" id="A0A6B2M5C5"/>
<dbReference type="RefSeq" id="WP_163966873.1">
    <property type="nucleotide sequence ID" value="NZ_JAAGNX010000003.1"/>
</dbReference>
<evidence type="ECO:0000256" key="7">
    <source>
        <dbReference type="ARBA" id="ARBA00022771"/>
    </source>
</evidence>
<dbReference type="SMART" id="SM00493">
    <property type="entry name" value="TOPRIM"/>
    <property type="match status" value="1"/>
</dbReference>
<dbReference type="SUPFAM" id="SSF56731">
    <property type="entry name" value="DNA primase core"/>
    <property type="match status" value="1"/>
</dbReference>
<evidence type="ECO:0000256" key="3">
    <source>
        <dbReference type="ARBA" id="ARBA00022679"/>
    </source>
</evidence>
<dbReference type="PANTHER" id="PTHR30313">
    <property type="entry name" value="DNA PRIMASE"/>
    <property type="match status" value="1"/>
</dbReference>
<keyword evidence="7" id="KW-0863">Zinc-finger</keyword>
<keyword evidence="9" id="KW-0804">Transcription</keyword>
<dbReference type="PANTHER" id="PTHR30313:SF2">
    <property type="entry name" value="DNA PRIMASE"/>
    <property type="match status" value="1"/>
</dbReference>
<evidence type="ECO:0000256" key="6">
    <source>
        <dbReference type="ARBA" id="ARBA00022723"/>
    </source>
</evidence>
<evidence type="ECO:0000313" key="13">
    <source>
        <dbReference type="EMBL" id="NDV63379.1"/>
    </source>
</evidence>
<evidence type="ECO:0000259" key="11">
    <source>
        <dbReference type="PROSITE" id="PS50006"/>
    </source>
</evidence>
<keyword evidence="4" id="KW-0548">Nucleotidyltransferase</keyword>
<evidence type="ECO:0000256" key="8">
    <source>
        <dbReference type="ARBA" id="ARBA00022833"/>
    </source>
</evidence>
<dbReference type="InterPro" id="IPR013264">
    <property type="entry name" value="DNAG_N"/>
</dbReference>